<keyword evidence="1" id="KW-1133">Transmembrane helix</keyword>
<evidence type="ECO:0000256" key="1">
    <source>
        <dbReference type="SAM" id="Phobius"/>
    </source>
</evidence>
<dbReference type="RefSeq" id="WP_078685957.1">
    <property type="nucleotide sequence ID" value="NZ_FUYA01000011.1"/>
</dbReference>
<dbReference type="OrthoDB" id="47652at2"/>
<dbReference type="AlphaFoldDB" id="A0A1T4WWJ9"/>
<name>A0A1T4WWJ9_9BACT</name>
<organism evidence="2 3">
    <name type="scientific">Desulfobaculum bizertense DSM 18034</name>
    <dbReference type="NCBI Taxonomy" id="1121442"/>
    <lineage>
        <taxon>Bacteria</taxon>
        <taxon>Pseudomonadati</taxon>
        <taxon>Thermodesulfobacteriota</taxon>
        <taxon>Desulfovibrionia</taxon>
        <taxon>Desulfovibrionales</taxon>
        <taxon>Desulfovibrionaceae</taxon>
        <taxon>Desulfobaculum</taxon>
    </lineage>
</organism>
<dbReference type="Proteomes" id="UP000189733">
    <property type="component" value="Unassembled WGS sequence"/>
</dbReference>
<dbReference type="GO" id="GO:0016020">
    <property type="term" value="C:membrane"/>
    <property type="evidence" value="ECO:0007669"/>
    <property type="project" value="InterPro"/>
</dbReference>
<feature type="transmembrane region" description="Helical" evidence="1">
    <location>
        <begin position="7"/>
        <end position="32"/>
    </location>
</feature>
<dbReference type="Pfam" id="PF02325">
    <property type="entry name" value="CCB3_YggT"/>
    <property type="match status" value="1"/>
</dbReference>
<reference evidence="2 3" key="1">
    <citation type="submission" date="2017-02" db="EMBL/GenBank/DDBJ databases">
        <authorList>
            <person name="Peterson S.W."/>
        </authorList>
    </citation>
    <scope>NUCLEOTIDE SEQUENCE [LARGE SCALE GENOMIC DNA]</scope>
    <source>
        <strain evidence="2 3">DSM 18034</strain>
    </source>
</reference>
<protein>
    <submittedName>
        <fullName evidence="2">YggT family protein</fullName>
    </submittedName>
</protein>
<keyword evidence="3" id="KW-1185">Reference proteome</keyword>
<accession>A0A1T4WWJ9</accession>
<sequence length="94" mass="10899">MGPIIQGIVFILLQILFLYKWVVIISALISWVRPDPYNPVVRFLRGATEPVFYRIRRWMPFVYVSGVDLSPIVVLLGIIFLEIVIKGYFPLAMM</sequence>
<evidence type="ECO:0000313" key="2">
    <source>
        <dbReference type="EMBL" id="SKA81255.1"/>
    </source>
</evidence>
<feature type="transmembrane region" description="Helical" evidence="1">
    <location>
        <begin position="61"/>
        <end position="85"/>
    </location>
</feature>
<keyword evidence="1" id="KW-0812">Transmembrane</keyword>
<proteinExistence type="predicted"/>
<gene>
    <name evidence="2" type="ORF">SAMN02745702_02690</name>
</gene>
<dbReference type="EMBL" id="FUYA01000011">
    <property type="protein sequence ID" value="SKA81255.1"/>
    <property type="molecule type" value="Genomic_DNA"/>
</dbReference>
<dbReference type="InterPro" id="IPR003425">
    <property type="entry name" value="CCB3/YggT"/>
</dbReference>
<dbReference type="STRING" id="1121442.SAMN02745702_02690"/>
<keyword evidence="1" id="KW-0472">Membrane</keyword>
<evidence type="ECO:0000313" key="3">
    <source>
        <dbReference type="Proteomes" id="UP000189733"/>
    </source>
</evidence>